<dbReference type="PROSITE" id="PS00027">
    <property type="entry name" value="HOMEOBOX_1"/>
    <property type="match status" value="1"/>
</dbReference>
<feature type="region of interest" description="Disordered" evidence="7">
    <location>
        <begin position="200"/>
        <end position="238"/>
    </location>
</feature>
<keyword evidence="4 5" id="KW-0539">Nucleus</keyword>
<dbReference type="GO" id="GO:0000981">
    <property type="term" value="F:DNA-binding transcription factor activity, RNA polymerase II-specific"/>
    <property type="evidence" value="ECO:0007669"/>
    <property type="project" value="InterPro"/>
</dbReference>
<dbReference type="Proteomes" id="UP000299102">
    <property type="component" value="Unassembled WGS sequence"/>
</dbReference>
<comment type="caution">
    <text evidence="9">The sequence shown here is derived from an EMBL/GenBank/DDBJ whole genome shotgun (WGS) entry which is preliminary data.</text>
</comment>
<dbReference type="InterPro" id="IPR050649">
    <property type="entry name" value="Paired_Homeobox_TFs"/>
</dbReference>
<feature type="domain" description="Homeobox" evidence="8">
    <location>
        <begin position="270"/>
        <end position="330"/>
    </location>
</feature>
<dbReference type="GO" id="GO:0005634">
    <property type="term" value="C:nucleus"/>
    <property type="evidence" value="ECO:0007669"/>
    <property type="project" value="UniProtKB-SubCell"/>
</dbReference>
<dbReference type="OrthoDB" id="6159439at2759"/>
<evidence type="ECO:0000256" key="5">
    <source>
        <dbReference type="PROSITE-ProRule" id="PRU00108"/>
    </source>
</evidence>
<name>A0A4C1SGE1_EUMVA</name>
<dbReference type="PROSITE" id="PS50071">
    <property type="entry name" value="HOMEOBOX_2"/>
    <property type="match status" value="1"/>
</dbReference>
<dbReference type="Gene3D" id="1.10.10.60">
    <property type="entry name" value="Homeodomain-like"/>
    <property type="match status" value="1"/>
</dbReference>
<dbReference type="PANTHER" id="PTHR24329">
    <property type="entry name" value="HOMEOBOX PROTEIN ARISTALESS"/>
    <property type="match status" value="1"/>
</dbReference>
<evidence type="ECO:0000256" key="4">
    <source>
        <dbReference type="ARBA" id="ARBA00023242"/>
    </source>
</evidence>
<sequence>MNGFASVTRYPTAYPAFVKELVQQVYHYSPILYSDVTLSYPRQSWGFDLRTLTALYEYPHKCSAGRRRASTPTTRLRLRLDGSELKKRNPYSFVMSVRPSVCHRTFRSRGSEGAGPGGARRGACQTCSAKKHKSPSFTIIEMEESMDDHVASAETNEAGCAGTAYDSAAILNDDVSPTTTFCYSMPNLFNGLSAVCDRSDNEPTEPFAVTETNEEAAEPQYDDDEDYSPKTSNHEHLKDKSLEHSCSLIAYDLNFFNITPGVKGGDLAKRKQRRYRTTFSNIQLEQLEAAFHKTHYPDVFFREELATRIDLTEARVQVWFQNRRAKWRKQQKVGCELARVPPAPQHPSRPPDFHMRDFITIPVSSSQMINLVETSNQQQFDIQKMKTPTIQISALPTGQSSHAELPSFSIPIEYDVGSFKKSEEVHYDIEATEAGSDRSQWDGRMVPNFSLMNIKPLMETKDTMRIPSDLKYDAESKIEQENRVHYDAIHNTTIQRVVIDGDNLLGKGINEGQTISPDFEIERYHDFQESEKRMLEDSGKCGFDNDFFCKNNYEKPLEEKSEGFEECHLLDTDNAVTINGFEGNL</sequence>
<accession>A0A4C1SGE1</accession>
<dbReference type="InterPro" id="IPR001356">
    <property type="entry name" value="HD"/>
</dbReference>
<feature type="DNA-binding region" description="Homeobox" evidence="5">
    <location>
        <begin position="272"/>
        <end position="331"/>
    </location>
</feature>
<evidence type="ECO:0000256" key="3">
    <source>
        <dbReference type="ARBA" id="ARBA00023155"/>
    </source>
</evidence>
<dbReference type="Pfam" id="PF00046">
    <property type="entry name" value="Homeodomain"/>
    <property type="match status" value="1"/>
</dbReference>
<dbReference type="SMART" id="SM00389">
    <property type="entry name" value="HOX"/>
    <property type="match status" value="1"/>
</dbReference>
<reference evidence="9 10" key="1">
    <citation type="journal article" date="2019" name="Commun. Biol.">
        <title>The bagworm genome reveals a unique fibroin gene that provides high tensile strength.</title>
        <authorList>
            <person name="Kono N."/>
            <person name="Nakamura H."/>
            <person name="Ohtoshi R."/>
            <person name="Tomita M."/>
            <person name="Numata K."/>
            <person name="Arakawa K."/>
        </authorList>
    </citation>
    <scope>NUCLEOTIDE SEQUENCE [LARGE SCALE GENOMIC DNA]</scope>
</reference>
<dbReference type="InterPro" id="IPR009057">
    <property type="entry name" value="Homeodomain-like_sf"/>
</dbReference>
<proteinExistence type="predicted"/>
<keyword evidence="10" id="KW-1185">Reference proteome</keyword>
<dbReference type="PANTHER" id="PTHR24329:SF543">
    <property type="entry name" value="FI01017P-RELATED"/>
    <property type="match status" value="1"/>
</dbReference>
<dbReference type="AlphaFoldDB" id="A0A4C1SGE1"/>
<evidence type="ECO:0000313" key="10">
    <source>
        <dbReference type="Proteomes" id="UP000299102"/>
    </source>
</evidence>
<organism evidence="9 10">
    <name type="scientific">Eumeta variegata</name>
    <name type="common">Bagworm moth</name>
    <name type="synonym">Eumeta japonica</name>
    <dbReference type="NCBI Taxonomy" id="151549"/>
    <lineage>
        <taxon>Eukaryota</taxon>
        <taxon>Metazoa</taxon>
        <taxon>Ecdysozoa</taxon>
        <taxon>Arthropoda</taxon>
        <taxon>Hexapoda</taxon>
        <taxon>Insecta</taxon>
        <taxon>Pterygota</taxon>
        <taxon>Neoptera</taxon>
        <taxon>Endopterygota</taxon>
        <taxon>Lepidoptera</taxon>
        <taxon>Glossata</taxon>
        <taxon>Ditrysia</taxon>
        <taxon>Tineoidea</taxon>
        <taxon>Psychidae</taxon>
        <taxon>Oiketicinae</taxon>
        <taxon>Eumeta</taxon>
    </lineage>
</organism>
<evidence type="ECO:0000256" key="7">
    <source>
        <dbReference type="SAM" id="MobiDB-lite"/>
    </source>
</evidence>
<dbReference type="SUPFAM" id="SSF46689">
    <property type="entry name" value="Homeodomain-like"/>
    <property type="match status" value="1"/>
</dbReference>
<comment type="subcellular location">
    <subcellularLocation>
        <location evidence="1 5 6">Nucleus</location>
    </subcellularLocation>
</comment>
<dbReference type="CDD" id="cd00086">
    <property type="entry name" value="homeodomain"/>
    <property type="match status" value="1"/>
</dbReference>
<evidence type="ECO:0000313" key="9">
    <source>
        <dbReference type="EMBL" id="GBP00238.1"/>
    </source>
</evidence>
<evidence type="ECO:0000259" key="8">
    <source>
        <dbReference type="PROSITE" id="PS50071"/>
    </source>
</evidence>
<evidence type="ECO:0000256" key="6">
    <source>
        <dbReference type="RuleBase" id="RU000682"/>
    </source>
</evidence>
<feature type="compositionally biased region" description="Acidic residues" evidence="7">
    <location>
        <begin position="212"/>
        <end position="226"/>
    </location>
</feature>
<dbReference type="GO" id="GO:0000977">
    <property type="term" value="F:RNA polymerase II transcription regulatory region sequence-specific DNA binding"/>
    <property type="evidence" value="ECO:0007669"/>
    <property type="project" value="TreeGrafter"/>
</dbReference>
<protein>
    <submittedName>
        <fullName evidence="9">Aristaless homeobox protein</fullName>
    </submittedName>
</protein>
<evidence type="ECO:0000256" key="2">
    <source>
        <dbReference type="ARBA" id="ARBA00023125"/>
    </source>
</evidence>
<keyword evidence="2 5" id="KW-0238">DNA-binding</keyword>
<dbReference type="EMBL" id="BGZK01000005">
    <property type="protein sequence ID" value="GBP00238.1"/>
    <property type="molecule type" value="Genomic_DNA"/>
</dbReference>
<evidence type="ECO:0000256" key="1">
    <source>
        <dbReference type="ARBA" id="ARBA00004123"/>
    </source>
</evidence>
<dbReference type="FunFam" id="1.10.10.60:FF:000291">
    <property type="entry name" value="ALX homeobox protein 1"/>
    <property type="match status" value="1"/>
</dbReference>
<dbReference type="InterPro" id="IPR017970">
    <property type="entry name" value="Homeobox_CS"/>
</dbReference>
<keyword evidence="3 5" id="KW-0371">Homeobox</keyword>
<dbReference type="STRING" id="151549.A0A4C1SGE1"/>
<gene>
    <name evidence="9" type="primary">ALX</name>
    <name evidence="9" type="ORF">EVAR_858_1</name>
</gene>